<dbReference type="Proteomes" id="UP001652624">
    <property type="component" value="Chromosome 16"/>
</dbReference>
<keyword evidence="4 14" id="KW-0963">Cytoplasm</keyword>
<gene>
    <name evidence="18" type="primary">PLA2G4F</name>
</gene>
<dbReference type="CDD" id="cd04036">
    <property type="entry name" value="C2_cPLA2"/>
    <property type="match status" value="1"/>
</dbReference>
<evidence type="ECO:0000256" key="9">
    <source>
        <dbReference type="ARBA" id="ARBA00023098"/>
    </source>
</evidence>
<reference evidence="18" key="1">
    <citation type="submission" date="2025-08" db="UniProtKB">
        <authorList>
            <consortium name="RefSeq"/>
        </authorList>
    </citation>
    <scope>IDENTIFICATION</scope>
</reference>
<proteinExistence type="predicted"/>
<evidence type="ECO:0000256" key="10">
    <source>
        <dbReference type="ARBA" id="ARBA00023136"/>
    </source>
</evidence>
<dbReference type="RefSeq" id="XP_060031694.1">
    <property type="nucleotide sequence ID" value="XM_060175711.1"/>
</dbReference>
<dbReference type="Pfam" id="PF18695">
    <property type="entry name" value="cPLA2_C2"/>
    <property type="match status" value="1"/>
</dbReference>
<comment type="domain">
    <text evidence="14">The N-terminal C2 domain associates with lipid membranes upon calcium binding.</text>
</comment>
<dbReference type="InterPro" id="IPR002642">
    <property type="entry name" value="LysoPLipase_cat_dom"/>
</dbReference>
<comment type="catalytic activity">
    <reaction evidence="11">
        <text>a 1,2-diacyl-sn-glycero-3-phosphocholine + H2O = a 1-acyl-sn-glycero-3-phosphocholine + a fatty acid + H(+)</text>
        <dbReference type="Rhea" id="RHEA:15801"/>
        <dbReference type="ChEBI" id="CHEBI:15377"/>
        <dbReference type="ChEBI" id="CHEBI:15378"/>
        <dbReference type="ChEBI" id="CHEBI:28868"/>
        <dbReference type="ChEBI" id="CHEBI:57643"/>
        <dbReference type="ChEBI" id="CHEBI:58168"/>
        <dbReference type="EC" id="3.1.1.4"/>
    </reaction>
    <physiologicalReaction direction="left-to-right" evidence="11">
        <dbReference type="Rhea" id="RHEA:15802"/>
    </physiologicalReaction>
</comment>
<evidence type="ECO:0000256" key="6">
    <source>
        <dbReference type="ARBA" id="ARBA00022801"/>
    </source>
</evidence>
<dbReference type="InterPro" id="IPR041847">
    <property type="entry name" value="C2_cPLA2"/>
</dbReference>
<feature type="domain" description="PLA2c" evidence="16">
    <location>
        <begin position="386"/>
        <end position="930"/>
    </location>
</feature>
<feature type="domain" description="C2" evidence="15">
    <location>
        <begin position="107"/>
        <end position="225"/>
    </location>
</feature>
<dbReference type="PANTHER" id="PTHR10728:SF22">
    <property type="entry name" value="CYTOSOLIC PHOSPHOLIPASE A2 ZETA"/>
    <property type="match status" value="1"/>
</dbReference>
<keyword evidence="17" id="KW-1185">Reference proteome</keyword>
<dbReference type="InterPro" id="IPR035892">
    <property type="entry name" value="C2_domain_sf"/>
</dbReference>
<dbReference type="InterPro" id="IPR016035">
    <property type="entry name" value="Acyl_Trfase/lysoPLipase"/>
</dbReference>
<evidence type="ECO:0000256" key="1">
    <source>
        <dbReference type="ARBA" id="ARBA00004170"/>
    </source>
</evidence>
<dbReference type="GeneID" id="103123048"/>
<dbReference type="Gene3D" id="2.60.40.150">
    <property type="entry name" value="C2 domain"/>
    <property type="match status" value="1"/>
</dbReference>
<name>A0ABM3W534_ERIEU</name>
<keyword evidence="7 14" id="KW-0106">Calcium</keyword>
<evidence type="ECO:0000256" key="2">
    <source>
        <dbReference type="ARBA" id="ARBA00004514"/>
    </source>
</evidence>
<evidence type="ECO:0000256" key="13">
    <source>
        <dbReference type="PROSITE-ProRule" id="PRU00555"/>
    </source>
</evidence>
<comment type="catalytic activity">
    <reaction evidence="12">
        <text>1-hexadecanoyl-2-(5Z,8Z,11Z,14Z-eicosatetraenoyl)-sn-glycero-3-phosphocholine + H2O = 1-hexadecanoyl-sn-glycero-3-phosphocholine + (5Z,8Z,11Z,14Z)-eicosatetraenoate + H(+)</text>
        <dbReference type="Rhea" id="RHEA:40427"/>
        <dbReference type="ChEBI" id="CHEBI:15377"/>
        <dbReference type="ChEBI" id="CHEBI:15378"/>
        <dbReference type="ChEBI" id="CHEBI:32395"/>
        <dbReference type="ChEBI" id="CHEBI:72998"/>
        <dbReference type="ChEBI" id="CHEBI:73003"/>
    </reaction>
    <physiologicalReaction direction="left-to-right" evidence="12">
        <dbReference type="Rhea" id="RHEA:40428"/>
    </physiologicalReaction>
</comment>
<sequence>MPRVSATKTRELGLAVVPERRGRGLGASADMEPPSRKLSMTWPGTFTRRVERSYLEALPGVYQCIWLSMDGREGQLSAISTSQVWEPGPCCPKEQHCSSSVMGRGTASYKSGIISFQQEAHSYYDLQVKVLRARNIQGTDLLSKADCYVQLWLPTASPSPAQTRTVANCSDPEWNETFHYRIHSAVKNVLELTLYDKNVLSSGQLSLLLFDLRSLRPGKPHRHTFLLDQQGTQELQVEFLLENSQAPSPEVITNGVLVAQPCLRIQGSLTGDGAAPAREYGSRYIHLAVPGAYEKPQLLPLQPPAEGGLPPTFRFHVNPVVSPRLDLEMGEKLSVLQGDPGTELEAQTRQLSEGGFLLAALPLGQEQQRVVALGEGQEVALSVKAELSSEDLDLRLSFDLSDGEQAFLDKRRPVVARALQRVLGLSQAPENSQVPVVAVLGSGGGTRAMSSLYGSLSGLQELGILDTVTYLSGVSGSTWCISTLYKDPGWSHAPLQGPIACAQARVCSSKMGAVSAERLQYYTQELRLREGAGHRVSLIDLWGLLVEYFLYQEENPAKLSDQQEAVAQGQNPYPIYASVNVRTNISGEDFAEWCEFTPYEVGFPKYGAYVPTELFGSEFFMGRLLQPRPEPRICYLQGLWGSAFAASLDEIFLKMAGSGLSFLDWYRGSINIMEDCQNLQLHDPARLRTRLFTPQGPFSQAVLDIFTSRFTSAENFNFTRGLCLHKDYTAGREFVAWKDSHPDAFPNQLTPMCDCLYLVDGGFAINSPFPLSLQPQRAVDLILSFDYSLDAPFEVLQMTERYCLDRGIPFPRIEVSPDDLEEPPECYLFANAEDPHSPIVLHFPLVNCTFRTYLAPGVERQTAEEKAFGDFAIHGPDTPYGMMDFTYEPEEFERLVALGRYNVLNNVETVRQALQLALDRRQQAGDRAGG</sequence>
<evidence type="ECO:0000313" key="18">
    <source>
        <dbReference type="RefSeq" id="XP_060031694.1"/>
    </source>
</evidence>
<evidence type="ECO:0000313" key="17">
    <source>
        <dbReference type="Proteomes" id="UP001652624"/>
    </source>
</evidence>
<keyword evidence="10" id="KW-0472">Membrane</keyword>
<organism evidence="17 18">
    <name type="scientific">Erinaceus europaeus</name>
    <name type="common">Western European hedgehog</name>
    <dbReference type="NCBI Taxonomy" id="9365"/>
    <lineage>
        <taxon>Eukaryota</taxon>
        <taxon>Metazoa</taxon>
        <taxon>Chordata</taxon>
        <taxon>Craniata</taxon>
        <taxon>Vertebrata</taxon>
        <taxon>Euteleostomi</taxon>
        <taxon>Mammalia</taxon>
        <taxon>Eutheria</taxon>
        <taxon>Laurasiatheria</taxon>
        <taxon>Eulipotyphla</taxon>
        <taxon>Erinaceidae</taxon>
        <taxon>Erinaceinae</taxon>
        <taxon>Erinaceus</taxon>
    </lineage>
</organism>
<dbReference type="Pfam" id="PF00168">
    <property type="entry name" value="C2"/>
    <property type="match status" value="1"/>
</dbReference>
<dbReference type="SMART" id="SM00239">
    <property type="entry name" value="C2"/>
    <property type="match status" value="1"/>
</dbReference>
<dbReference type="EC" id="3.1.1.4" evidence="3 14"/>
<dbReference type="SUPFAM" id="SSF52151">
    <property type="entry name" value="FabD/lysophospholipase-like"/>
    <property type="match status" value="1"/>
</dbReference>
<dbReference type="SUPFAM" id="SSF49562">
    <property type="entry name" value="C2 domain (Calcium/lipid-binding domain, CaLB)"/>
    <property type="match status" value="1"/>
</dbReference>
<dbReference type="PANTHER" id="PTHR10728">
    <property type="entry name" value="CYTOSOLIC PHOSPHOLIPASE A2"/>
    <property type="match status" value="1"/>
</dbReference>
<dbReference type="SMART" id="SM00022">
    <property type="entry name" value="PLAc"/>
    <property type="match status" value="1"/>
</dbReference>
<evidence type="ECO:0000259" key="16">
    <source>
        <dbReference type="PROSITE" id="PS51210"/>
    </source>
</evidence>
<dbReference type="Pfam" id="PF01735">
    <property type="entry name" value="PLA2_B"/>
    <property type="match status" value="1"/>
</dbReference>
<dbReference type="PROSITE" id="PS51210">
    <property type="entry name" value="PLA2C"/>
    <property type="match status" value="1"/>
</dbReference>
<keyword evidence="8 13" id="KW-0442">Lipid degradation</keyword>
<evidence type="ECO:0000256" key="3">
    <source>
        <dbReference type="ARBA" id="ARBA00013278"/>
    </source>
</evidence>
<keyword evidence="6 13" id="KW-0378">Hydrolase</keyword>
<evidence type="ECO:0000256" key="5">
    <source>
        <dbReference type="ARBA" id="ARBA00022723"/>
    </source>
</evidence>
<keyword evidence="9 13" id="KW-0443">Lipid metabolism</keyword>
<evidence type="ECO:0000256" key="4">
    <source>
        <dbReference type="ARBA" id="ARBA00022490"/>
    </source>
</evidence>
<accession>A0ABM3W534</accession>
<dbReference type="InterPro" id="IPR000008">
    <property type="entry name" value="C2_dom"/>
</dbReference>
<evidence type="ECO:0000256" key="7">
    <source>
        <dbReference type="ARBA" id="ARBA00022837"/>
    </source>
</evidence>
<protein>
    <recommendedName>
        <fullName evidence="3 14">Phospholipase A2</fullName>
        <ecNumber evidence="3 14">3.1.1.4</ecNumber>
    </recommendedName>
</protein>
<dbReference type="InterPro" id="IPR040723">
    <property type="entry name" value="cPLA2_C2"/>
</dbReference>
<evidence type="ECO:0000256" key="14">
    <source>
        <dbReference type="RuleBase" id="RU362102"/>
    </source>
</evidence>
<evidence type="ECO:0000259" key="15">
    <source>
        <dbReference type="PROSITE" id="PS50004"/>
    </source>
</evidence>
<evidence type="ECO:0000256" key="11">
    <source>
        <dbReference type="ARBA" id="ARBA00023422"/>
    </source>
</evidence>
<comment type="subcellular location">
    <subcellularLocation>
        <location evidence="2">Cytoplasm</location>
        <location evidence="2">Cytosol</location>
    </subcellularLocation>
    <subcellularLocation>
        <location evidence="1">Membrane</location>
        <topology evidence="1">Peripheral membrane protein</topology>
    </subcellularLocation>
</comment>
<keyword evidence="5 14" id="KW-0479">Metal-binding</keyword>
<evidence type="ECO:0000256" key="12">
    <source>
        <dbReference type="ARBA" id="ARBA00048373"/>
    </source>
</evidence>
<dbReference type="PROSITE" id="PS50004">
    <property type="entry name" value="C2"/>
    <property type="match status" value="1"/>
</dbReference>
<evidence type="ECO:0000256" key="8">
    <source>
        <dbReference type="ARBA" id="ARBA00022963"/>
    </source>
</evidence>
<dbReference type="Gene3D" id="3.40.1090.10">
    <property type="entry name" value="Cytosolic phospholipase A2 catalytic domain"/>
    <property type="match status" value="1"/>
</dbReference>